<dbReference type="PANTHER" id="PTHR35391">
    <property type="entry name" value="C2H2-TYPE DOMAIN-CONTAINING PROTEIN-RELATED"/>
    <property type="match status" value="1"/>
</dbReference>
<organism evidence="3 4">
    <name type="scientific">Polyplosphaeria fusca</name>
    <dbReference type="NCBI Taxonomy" id="682080"/>
    <lineage>
        <taxon>Eukaryota</taxon>
        <taxon>Fungi</taxon>
        <taxon>Dikarya</taxon>
        <taxon>Ascomycota</taxon>
        <taxon>Pezizomycotina</taxon>
        <taxon>Dothideomycetes</taxon>
        <taxon>Pleosporomycetidae</taxon>
        <taxon>Pleosporales</taxon>
        <taxon>Tetraplosphaeriaceae</taxon>
        <taxon>Polyplosphaeria</taxon>
    </lineage>
</organism>
<evidence type="ECO:0000313" key="4">
    <source>
        <dbReference type="Proteomes" id="UP000799444"/>
    </source>
</evidence>
<reference evidence="3" key="1">
    <citation type="journal article" date="2020" name="Stud. Mycol.">
        <title>101 Dothideomycetes genomes: a test case for predicting lifestyles and emergence of pathogens.</title>
        <authorList>
            <person name="Haridas S."/>
            <person name="Albert R."/>
            <person name="Binder M."/>
            <person name="Bloem J."/>
            <person name="Labutti K."/>
            <person name="Salamov A."/>
            <person name="Andreopoulos B."/>
            <person name="Baker S."/>
            <person name="Barry K."/>
            <person name="Bills G."/>
            <person name="Bluhm B."/>
            <person name="Cannon C."/>
            <person name="Castanera R."/>
            <person name="Culley D."/>
            <person name="Daum C."/>
            <person name="Ezra D."/>
            <person name="Gonzalez J."/>
            <person name="Henrissat B."/>
            <person name="Kuo A."/>
            <person name="Liang C."/>
            <person name="Lipzen A."/>
            <person name="Lutzoni F."/>
            <person name="Magnuson J."/>
            <person name="Mondo S."/>
            <person name="Nolan M."/>
            <person name="Ohm R."/>
            <person name="Pangilinan J."/>
            <person name="Park H.-J."/>
            <person name="Ramirez L."/>
            <person name="Alfaro M."/>
            <person name="Sun H."/>
            <person name="Tritt A."/>
            <person name="Yoshinaga Y."/>
            <person name="Zwiers L.-H."/>
            <person name="Turgeon B."/>
            <person name="Goodwin S."/>
            <person name="Spatafora J."/>
            <person name="Crous P."/>
            <person name="Grigoriev I."/>
        </authorList>
    </citation>
    <scope>NUCLEOTIDE SEQUENCE</scope>
    <source>
        <strain evidence="3">CBS 125425</strain>
    </source>
</reference>
<feature type="compositionally biased region" description="Acidic residues" evidence="1">
    <location>
        <begin position="109"/>
        <end position="123"/>
    </location>
</feature>
<dbReference type="PANTHER" id="PTHR35391:SF7">
    <property type="entry name" value="C2H2-TYPE DOMAIN-CONTAINING PROTEIN"/>
    <property type="match status" value="1"/>
</dbReference>
<dbReference type="InterPro" id="IPR013087">
    <property type="entry name" value="Znf_C2H2_type"/>
</dbReference>
<accession>A0A9P4V543</accession>
<feature type="compositionally biased region" description="Polar residues" evidence="1">
    <location>
        <begin position="125"/>
        <end position="134"/>
    </location>
</feature>
<gene>
    <name evidence="3" type="ORF">EJ04DRAFT_431748</name>
</gene>
<protein>
    <recommendedName>
        <fullName evidence="2">C2H2-type domain-containing protein</fullName>
    </recommendedName>
</protein>
<evidence type="ECO:0000313" key="3">
    <source>
        <dbReference type="EMBL" id="KAF2737056.1"/>
    </source>
</evidence>
<dbReference type="SMART" id="SM00355">
    <property type="entry name" value="ZnF_C2H2"/>
    <property type="match status" value="2"/>
</dbReference>
<dbReference type="Proteomes" id="UP000799444">
    <property type="component" value="Unassembled WGS sequence"/>
</dbReference>
<dbReference type="EMBL" id="ML996119">
    <property type="protein sequence ID" value="KAF2737056.1"/>
    <property type="molecule type" value="Genomic_DNA"/>
</dbReference>
<feature type="domain" description="C2H2-type" evidence="2">
    <location>
        <begin position="359"/>
        <end position="384"/>
    </location>
</feature>
<evidence type="ECO:0000256" key="1">
    <source>
        <dbReference type="SAM" id="MobiDB-lite"/>
    </source>
</evidence>
<comment type="caution">
    <text evidence="3">The sequence shown here is derived from an EMBL/GenBank/DDBJ whole genome shotgun (WGS) entry which is preliminary data.</text>
</comment>
<proteinExistence type="predicted"/>
<feature type="domain" description="C2H2-type" evidence="2">
    <location>
        <begin position="389"/>
        <end position="412"/>
    </location>
</feature>
<evidence type="ECO:0000259" key="2">
    <source>
        <dbReference type="SMART" id="SM00355"/>
    </source>
</evidence>
<dbReference type="InterPro" id="IPR058925">
    <property type="entry name" value="zf-C2H2_AcuF"/>
</dbReference>
<dbReference type="AlphaFoldDB" id="A0A9P4V543"/>
<dbReference type="Pfam" id="PF26082">
    <property type="entry name" value="zf-C2H2_AcuF"/>
    <property type="match status" value="1"/>
</dbReference>
<name>A0A9P4V543_9PLEO</name>
<feature type="non-terminal residue" evidence="3">
    <location>
        <position position="489"/>
    </location>
</feature>
<keyword evidence="4" id="KW-1185">Reference proteome</keyword>
<feature type="region of interest" description="Disordered" evidence="1">
    <location>
        <begin position="98"/>
        <end position="134"/>
    </location>
</feature>
<dbReference type="OrthoDB" id="6133115at2759"/>
<sequence length="489" mass="55798">MTQRSLGTSSIACAQLFNKLTTTLQDPECQRRSALSHTGVDDQYGRFRIWGGNLGAFQRLPASSSLDHRLRESPKVAEQIHELLEDLQDSIENLIPITLGDRPNREYQPDEEQDDEDECEPDATSELNSGDVTTETRLSEAEELFESAKSTIASLFRIAMIIRKTAPRDRFARALSSKSEKFDASFDIAHVRQKFPLLQSPEKHWLAERLGGAITQRREYLRYVRDHRDKLSKAPEDLWQPQDLQQHSNWAVASQLDAKSQAATTHLTTPTSTLLPTAASTMYLAEIPMLEKDVPDDISQTSYAVSLGNENDESQLVFPALSVVAHGQNSFECPLCWTIQDIRTESSWRKHGFADLRPYVCTFANCDTKVFSDRRDWFEHELQHHRAEWSCHFCENGDFHSLATFRAHLRNHHTHHADEDQLDAIVEASRQSIDRIPASECPFCLDWELRLREANTDISIQETVVVTPAQFRHHVGTHMQQLALFAIPR</sequence>